<dbReference type="Proteomes" id="UP000478571">
    <property type="component" value="Unassembled WGS sequence"/>
</dbReference>
<feature type="transmembrane region" description="Helical" evidence="1">
    <location>
        <begin position="70"/>
        <end position="88"/>
    </location>
</feature>
<dbReference type="EMBL" id="WWEU01000002">
    <property type="protein sequence ID" value="MYM59094.1"/>
    <property type="molecule type" value="Genomic_DNA"/>
</dbReference>
<protein>
    <submittedName>
        <fullName evidence="2">Uncharacterized protein</fullName>
    </submittedName>
</protein>
<keyword evidence="3" id="KW-1185">Reference proteome</keyword>
<dbReference type="AlphaFoldDB" id="A0A6L8LSK0"/>
<feature type="transmembrane region" description="Helical" evidence="1">
    <location>
        <begin position="40"/>
        <end position="58"/>
    </location>
</feature>
<keyword evidence="1" id="KW-0472">Membrane</keyword>
<organism evidence="2 3">
    <name type="scientific">Vibrio tetraodonis subsp. pristinus</name>
    <dbReference type="NCBI Taxonomy" id="2695891"/>
    <lineage>
        <taxon>Bacteria</taxon>
        <taxon>Pseudomonadati</taxon>
        <taxon>Pseudomonadota</taxon>
        <taxon>Gammaproteobacteria</taxon>
        <taxon>Vibrionales</taxon>
        <taxon>Vibrionaceae</taxon>
        <taxon>Vibrio</taxon>
    </lineage>
</organism>
<reference evidence="2 3" key="1">
    <citation type="submission" date="2020-01" db="EMBL/GenBank/DDBJ databases">
        <title>Draft Genome Sequence of Vibrio sp. strain OCN044, Isolated from a Healthy Coral at Palmyra Atoll.</title>
        <authorList>
            <person name="Videau P."/>
            <person name="Loughran R."/>
            <person name="Esquivel A."/>
            <person name="Deadmond M."/>
            <person name="Paddock B.E."/>
            <person name="Saw J.H."/>
            <person name="Ushijima B."/>
        </authorList>
    </citation>
    <scope>NUCLEOTIDE SEQUENCE [LARGE SCALE GENOMIC DNA]</scope>
    <source>
        <strain evidence="2 3">OCN044</strain>
    </source>
</reference>
<comment type="caution">
    <text evidence="2">The sequence shown here is derived from an EMBL/GenBank/DDBJ whole genome shotgun (WGS) entry which is preliminary data.</text>
</comment>
<gene>
    <name evidence="2" type="ORF">GTG28_07650</name>
</gene>
<keyword evidence="1" id="KW-1133">Transmembrane helix</keyword>
<evidence type="ECO:0000313" key="2">
    <source>
        <dbReference type="EMBL" id="MYM59094.1"/>
    </source>
</evidence>
<accession>A0A6L8LSK0</accession>
<keyword evidence="1" id="KW-0812">Transmembrane</keyword>
<dbReference type="RefSeq" id="WP_160928550.1">
    <property type="nucleotide sequence ID" value="NZ_WWEU01000002.1"/>
</dbReference>
<evidence type="ECO:0000256" key="1">
    <source>
        <dbReference type="SAM" id="Phobius"/>
    </source>
</evidence>
<sequence length="134" mass="15948">MYKLTDFELSKTEFRFKKDIYPLAKINQFRVKKLSILDNFWQILFWILLFSGFVWLVMSQLEESPLLLKLIASSLTVAGFVFGLTRCAKYALQIEFRHIDETGAQWVNVAKSWSTSDNKLFIQQVQIWKDWSRR</sequence>
<proteinExistence type="predicted"/>
<name>A0A6L8LSK0_9VIBR</name>
<evidence type="ECO:0000313" key="3">
    <source>
        <dbReference type="Proteomes" id="UP000478571"/>
    </source>
</evidence>